<organism evidence="1 2">
    <name type="scientific">Trichuris suis</name>
    <name type="common">pig whipworm</name>
    <dbReference type="NCBI Taxonomy" id="68888"/>
    <lineage>
        <taxon>Eukaryota</taxon>
        <taxon>Metazoa</taxon>
        <taxon>Ecdysozoa</taxon>
        <taxon>Nematoda</taxon>
        <taxon>Enoplea</taxon>
        <taxon>Dorylaimia</taxon>
        <taxon>Trichinellida</taxon>
        <taxon>Trichuridae</taxon>
        <taxon>Trichuris</taxon>
    </lineage>
</organism>
<sequence>MKQGGLELTKWASSFSTVNAAVQRSSCENSTKNVRHALGLLWDRANDTLVIKAPKINLQPQGTQRRVLKVIDSAFDPHGLAAPLIVTAKDEVTPGLASLNWTRWKSQSAMTAEISVERTLRIGLDDGREQLELHIFG</sequence>
<dbReference type="EMBL" id="KL363339">
    <property type="protein sequence ID" value="KFD47140.1"/>
    <property type="molecule type" value="Genomic_DNA"/>
</dbReference>
<dbReference type="PANTHER" id="PTHR47331">
    <property type="entry name" value="PHD-TYPE DOMAIN-CONTAINING PROTEIN"/>
    <property type="match status" value="1"/>
</dbReference>
<keyword evidence="2" id="KW-1185">Reference proteome</keyword>
<proteinExistence type="predicted"/>
<evidence type="ECO:0000313" key="2">
    <source>
        <dbReference type="Proteomes" id="UP000030764"/>
    </source>
</evidence>
<evidence type="ECO:0000313" key="1">
    <source>
        <dbReference type="EMBL" id="KFD47140.1"/>
    </source>
</evidence>
<reference evidence="1 2" key="1">
    <citation type="journal article" date="2014" name="Nat. Genet.">
        <title>Genome and transcriptome of the porcine whipworm Trichuris suis.</title>
        <authorList>
            <person name="Jex A.R."/>
            <person name="Nejsum P."/>
            <person name="Schwarz E.M."/>
            <person name="Hu L."/>
            <person name="Young N.D."/>
            <person name="Hall R.S."/>
            <person name="Korhonen P.K."/>
            <person name="Liao S."/>
            <person name="Thamsborg S."/>
            <person name="Xia J."/>
            <person name="Xu P."/>
            <person name="Wang S."/>
            <person name="Scheerlinck J.P."/>
            <person name="Hofmann A."/>
            <person name="Sternberg P.W."/>
            <person name="Wang J."/>
            <person name="Gasser R.B."/>
        </authorList>
    </citation>
    <scope>NUCLEOTIDE SEQUENCE [LARGE SCALE GENOMIC DNA]</scope>
    <source>
        <strain evidence="1">DCEP-RM93M</strain>
    </source>
</reference>
<protein>
    <submittedName>
        <fullName evidence="1">Uncharacterized protein</fullName>
    </submittedName>
</protein>
<dbReference type="AlphaFoldDB" id="A0A085LQ94"/>
<gene>
    <name evidence="1" type="ORF">M513_11990</name>
</gene>
<accession>A0A085LQ94</accession>
<name>A0A085LQ94_9BILA</name>
<dbReference type="Proteomes" id="UP000030764">
    <property type="component" value="Unassembled WGS sequence"/>
</dbReference>